<dbReference type="InterPro" id="IPR007365">
    <property type="entry name" value="TFR-like_dimer_dom"/>
</dbReference>
<protein>
    <recommendedName>
        <fullName evidence="1">Transferrin receptor-like dimerisation domain-containing protein</fullName>
    </recommendedName>
</protein>
<evidence type="ECO:0000259" key="1">
    <source>
        <dbReference type="Pfam" id="PF04253"/>
    </source>
</evidence>
<dbReference type="InterPro" id="IPR039373">
    <property type="entry name" value="Peptidase_M28B"/>
</dbReference>
<dbReference type="PANTHER" id="PTHR10404:SF46">
    <property type="entry name" value="VACUOLAR PROTEIN SORTING-ASSOCIATED PROTEIN 70"/>
    <property type="match status" value="1"/>
</dbReference>
<evidence type="ECO:0000313" key="3">
    <source>
        <dbReference type="Proteomes" id="UP000268321"/>
    </source>
</evidence>
<organism evidence="2 3">
    <name type="scientific">Metschnikowia bicuspidata</name>
    <dbReference type="NCBI Taxonomy" id="27322"/>
    <lineage>
        <taxon>Eukaryota</taxon>
        <taxon>Fungi</taxon>
        <taxon>Dikarya</taxon>
        <taxon>Ascomycota</taxon>
        <taxon>Saccharomycotina</taxon>
        <taxon>Pichiomycetes</taxon>
        <taxon>Metschnikowiaceae</taxon>
        <taxon>Metschnikowia</taxon>
    </lineage>
</organism>
<dbReference type="OrthoDB" id="5841748at2759"/>
<dbReference type="Gene3D" id="1.20.930.40">
    <property type="entry name" value="Transferrin receptor-like, dimerisation domain"/>
    <property type="match status" value="1"/>
</dbReference>
<dbReference type="Pfam" id="PF04253">
    <property type="entry name" value="TFR_dimer"/>
    <property type="match status" value="1"/>
</dbReference>
<evidence type="ECO:0000313" key="2">
    <source>
        <dbReference type="EMBL" id="RKP29820.1"/>
    </source>
</evidence>
<feature type="domain" description="Transferrin receptor-like dimerisation" evidence="1">
    <location>
        <begin position="174"/>
        <end position="257"/>
    </location>
</feature>
<dbReference type="GO" id="GO:0004180">
    <property type="term" value="F:carboxypeptidase activity"/>
    <property type="evidence" value="ECO:0007669"/>
    <property type="project" value="TreeGrafter"/>
</dbReference>
<dbReference type="Proteomes" id="UP000268321">
    <property type="component" value="Unassembled WGS sequence"/>
</dbReference>
<reference evidence="3" key="1">
    <citation type="journal article" date="2018" name="Nat. Microbiol.">
        <title>Leveraging single-cell genomics to expand the fungal tree of life.</title>
        <authorList>
            <person name="Ahrendt S.R."/>
            <person name="Quandt C.A."/>
            <person name="Ciobanu D."/>
            <person name="Clum A."/>
            <person name="Salamov A."/>
            <person name="Andreopoulos B."/>
            <person name="Cheng J.F."/>
            <person name="Woyke T."/>
            <person name="Pelin A."/>
            <person name="Henrissat B."/>
            <person name="Reynolds N.K."/>
            <person name="Benny G.L."/>
            <person name="Smith M.E."/>
            <person name="James T.Y."/>
            <person name="Grigoriev I.V."/>
        </authorList>
    </citation>
    <scope>NUCLEOTIDE SEQUENCE [LARGE SCALE GENOMIC DNA]</scope>
    <source>
        <strain evidence="3">Baker2002</strain>
    </source>
</reference>
<proteinExistence type="predicted"/>
<dbReference type="PANTHER" id="PTHR10404">
    <property type="entry name" value="N-ACETYLATED-ALPHA-LINKED ACIDIC DIPEPTIDASE"/>
    <property type="match status" value="1"/>
</dbReference>
<dbReference type="SUPFAM" id="SSF53187">
    <property type="entry name" value="Zn-dependent exopeptidases"/>
    <property type="match status" value="1"/>
</dbReference>
<dbReference type="SUPFAM" id="SSF47672">
    <property type="entry name" value="Transferrin receptor-like dimerisation domain"/>
    <property type="match status" value="1"/>
</dbReference>
<dbReference type="InterPro" id="IPR036757">
    <property type="entry name" value="TFR-like_dimer_dom_sf"/>
</dbReference>
<dbReference type="EMBL" id="ML004473">
    <property type="protein sequence ID" value="RKP29820.1"/>
    <property type="molecule type" value="Genomic_DNA"/>
</dbReference>
<dbReference type="Gene3D" id="3.40.630.10">
    <property type="entry name" value="Zn peptidases"/>
    <property type="match status" value="1"/>
</dbReference>
<keyword evidence="3" id="KW-1185">Reference proteome</keyword>
<accession>A0A4P9ZD54</accession>
<dbReference type="AlphaFoldDB" id="A0A4P9ZD54"/>
<gene>
    <name evidence="2" type="ORF">METBISCDRAFT_23860</name>
</gene>
<sequence>MYSNQIFNITPIWNVYGEIEGKIKEEVIIFGNHRDAWIKGGAADPNSGTAVLIADIGFRSGNNDDIYHYHFNHDSFHWMSKFGDKGALCFTSSPRIPEKYLSEKIPRDDLKRHRLSAGDIGIGIRGLELEQMKQDLDAAQVSPQHDGDEHSHDKLHVPLPPALEHFHGTIGDLLKSTRESLRILAEKAADFDAESALLQEQYDNRKNMSHLKRTWVEKKIRKRNRVLKDFERNFLAGEGLHQRLWCKHMVFGPGRYTG</sequence>
<name>A0A4P9ZD54_9ASCO</name>